<evidence type="ECO:0000313" key="1">
    <source>
        <dbReference type="EMBL" id="MEL0615021.1"/>
    </source>
</evidence>
<accession>A0ABU9G953</accession>
<dbReference type="SUPFAM" id="SSF51905">
    <property type="entry name" value="FAD/NAD(P)-binding domain"/>
    <property type="match status" value="1"/>
</dbReference>
<reference evidence="1 2" key="1">
    <citation type="submission" date="2024-02" db="EMBL/GenBank/DDBJ databases">
        <title>Bacteria isolated from the canopy kelp, Nereocystis luetkeana.</title>
        <authorList>
            <person name="Pfister C.A."/>
            <person name="Younker I.T."/>
            <person name="Light S.H."/>
        </authorList>
    </citation>
    <scope>NUCLEOTIDE SEQUENCE [LARGE SCALE GENOMIC DNA]</scope>
    <source>
        <strain evidence="1 2">TI.4.07</strain>
    </source>
</reference>
<name>A0ABU9G953_9GAMM</name>
<dbReference type="RefSeq" id="WP_341568232.1">
    <property type="nucleotide sequence ID" value="NZ_JBAKAR010000147.1"/>
</dbReference>
<gene>
    <name evidence="1" type="ORF">V6242_17920</name>
</gene>
<evidence type="ECO:0000313" key="2">
    <source>
        <dbReference type="Proteomes" id="UP001379949"/>
    </source>
</evidence>
<dbReference type="Pfam" id="PF13450">
    <property type="entry name" value="NAD_binding_8"/>
    <property type="match status" value="1"/>
</dbReference>
<comment type="caution">
    <text evidence="1">The sequence shown here is derived from an EMBL/GenBank/DDBJ whole genome shotgun (WGS) entry which is preliminary data.</text>
</comment>
<proteinExistence type="predicted"/>
<feature type="non-terminal residue" evidence="1">
    <location>
        <position position="77"/>
    </location>
</feature>
<organism evidence="1 2">
    <name type="scientific">Marinomonas arenicola</name>
    <dbReference type="NCBI Taxonomy" id="569601"/>
    <lineage>
        <taxon>Bacteria</taxon>
        <taxon>Pseudomonadati</taxon>
        <taxon>Pseudomonadota</taxon>
        <taxon>Gammaproteobacteria</taxon>
        <taxon>Oceanospirillales</taxon>
        <taxon>Oceanospirillaceae</taxon>
        <taxon>Marinomonas</taxon>
    </lineage>
</organism>
<dbReference type="Proteomes" id="UP001379949">
    <property type="component" value="Unassembled WGS sequence"/>
</dbReference>
<sequence length="77" mass="8650">KKPQITVFESASRIGGHTATLQIPDGQQLRAIDTGFIVFNDWTYPYFIRMMDELGVVSTHTEMCFSVSCQNTGLEYG</sequence>
<dbReference type="InterPro" id="IPR036188">
    <property type="entry name" value="FAD/NAD-bd_sf"/>
</dbReference>
<feature type="non-terminal residue" evidence="1">
    <location>
        <position position="1"/>
    </location>
</feature>
<keyword evidence="2" id="KW-1185">Reference proteome</keyword>
<protein>
    <submittedName>
        <fullName evidence="1">NAD(P)-binding protein</fullName>
    </submittedName>
</protein>
<dbReference type="EMBL" id="JBAKAR010000147">
    <property type="protein sequence ID" value="MEL0615021.1"/>
    <property type="molecule type" value="Genomic_DNA"/>
</dbReference>